<accession>A0A2T4B9X7</accession>
<feature type="non-terminal residue" evidence="2">
    <location>
        <position position="1"/>
    </location>
</feature>
<keyword evidence="3" id="KW-1185">Reference proteome</keyword>
<dbReference type="Gene3D" id="3.40.390.10">
    <property type="entry name" value="Collagenase (Catalytic Domain)"/>
    <property type="match status" value="1"/>
</dbReference>
<dbReference type="InterPro" id="IPR006026">
    <property type="entry name" value="Peptidase_Metallo"/>
</dbReference>
<dbReference type="OrthoDB" id="406838at2759"/>
<feature type="domain" description="Peptidase metallopeptidase" evidence="1">
    <location>
        <begin position="19"/>
        <end position="159"/>
    </location>
</feature>
<organism evidence="2 3">
    <name type="scientific">Trichoderma citrinoviride</name>
    <dbReference type="NCBI Taxonomy" id="58853"/>
    <lineage>
        <taxon>Eukaryota</taxon>
        <taxon>Fungi</taxon>
        <taxon>Dikarya</taxon>
        <taxon>Ascomycota</taxon>
        <taxon>Pezizomycotina</taxon>
        <taxon>Sordariomycetes</taxon>
        <taxon>Hypocreomycetidae</taxon>
        <taxon>Hypocreales</taxon>
        <taxon>Hypocreaceae</taxon>
        <taxon>Trichoderma</taxon>
    </lineage>
</organism>
<dbReference type="AlphaFoldDB" id="A0A2T4B9X7"/>
<dbReference type="GO" id="GO:0008270">
    <property type="term" value="F:zinc ion binding"/>
    <property type="evidence" value="ECO:0007669"/>
    <property type="project" value="InterPro"/>
</dbReference>
<evidence type="ECO:0000313" key="2">
    <source>
        <dbReference type="EMBL" id="PTB66019.1"/>
    </source>
</evidence>
<dbReference type="Proteomes" id="UP000241546">
    <property type="component" value="Unassembled WGS sequence"/>
</dbReference>
<dbReference type="Pfam" id="PF13688">
    <property type="entry name" value="Reprolysin_5"/>
    <property type="match status" value="1"/>
</dbReference>
<dbReference type="EMBL" id="KZ680214">
    <property type="protein sequence ID" value="PTB66019.1"/>
    <property type="molecule type" value="Genomic_DNA"/>
</dbReference>
<dbReference type="RefSeq" id="XP_024749339.1">
    <property type="nucleotide sequence ID" value="XM_024888951.1"/>
</dbReference>
<dbReference type="GO" id="GO:0008237">
    <property type="term" value="F:metallopeptidase activity"/>
    <property type="evidence" value="ECO:0007669"/>
    <property type="project" value="InterPro"/>
</dbReference>
<gene>
    <name evidence="2" type="ORF">BBK36DRAFT_1085205</name>
</gene>
<evidence type="ECO:0000313" key="3">
    <source>
        <dbReference type="Proteomes" id="UP000241546"/>
    </source>
</evidence>
<proteinExistence type="predicted"/>
<dbReference type="SMART" id="SM00235">
    <property type="entry name" value="ZnMc"/>
    <property type="match status" value="1"/>
</dbReference>
<reference evidence="3" key="1">
    <citation type="submission" date="2016-07" db="EMBL/GenBank/DDBJ databases">
        <title>Multiple horizontal gene transfer events from other fungi enriched the ability of initially mycotrophic Trichoderma (Ascomycota) to feed on dead plant biomass.</title>
        <authorList>
            <consortium name="DOE Joint Genome Institute"/>
            <person name="Atanasova L."/>
            <person name="Chenthamara K."/>
            <person name="Zhang J."/>
            <person name="Grujic M."/>
            <person name="Henrissat B."/>
            <person name="Kuo A."/>
            <person name="Aerts A."/>
            <person name="Salamov A."/>
            <person name="Lipzen A."/>
            <person name="Labutti K."/>
            <person name="Barry K."/>
            <person name="Miao Y."/>
            <person name="Rahimi M.J."/>
            <person name="Shen Q."/>
            <person name="Grigoriev I.V."/>
            <person name="Kubicek C.P."/>
            <person name="Druzhinina I.S."/>
        </authorList>
    </citation>
    <scope>NUCLEOTIDE SEQUENCE [LARGE SCALE GENOMIC DNA]</scope>
    <source>
        <strain evidence="3">TUCIM 6016</strain>
    </source>
</reference>
<dbReference type="GO" id="GO:0006508">
    <property type="term" value="P:proteolysis"/>
    <property type="evidence" value="ECO:0007669"/>
    <property type="project" value="InterPro"/>
</dbReference>
<feature type="non-terminal residue" evidence="2">
    <location>
        <position position="197"/>
    </location>
</feature>
<dbReference type="GeneID" id="36597070"/>
<evidence type="ECO:0000259" key="1">
    <source>
        <dbReference type="SMART" id="SM00235"/>
    </source>
</evidence>
<name>A0A2T4B9X7_9HYPO</name>
<sequence length="197" mass="22660">KCATETHGSVEVRIGWDSAIRRWRKGSELRYIVCTDGFPPCLARRVEDDMKQAISAWQGIGVSFKQVSRDSKATFTVRYQRGIWKKAYACSFFPDPSPAELLVFEPTCSKPEYLPNILAHEIGHILGLRHEFALEKEGWEPSCRLGPENPQSIMQYYDHLGKYKVNDLDLQGLREFYEYDQEKYDGLAVLDIEPGLH</sequence>
<dbReference type="InterPro" id="IPR024079">
    <property type="entry name" value="MetalloPept_cat_dom_sf"/>
</dbReference>
<dbReference type="SUPFAM" id="SSF55486">
    <property type="entry name" value="Metalloproteases ('zincins'), catalytic domain"/>
    <property type="match status" value="1"/>
</dbReference>
<protein>
    <recommendedName>
        <fullName evidence="1">Peptidase metallopeptidase domain-containing protein</fullName>
    </recommendedName>
</protein>